<accession>A0ACB8K8H5</accession>
<evidence type="ECO:0000313" key="1">
    <source>
        <dbReference type="EMBL" id="KAH9750689.1"/>
    </source>
</evidence>
<dbReference type="EMBL" id="CM039174">
    <property type="protein sequence ID" value="KAH9750689.1"/>
    <property type="molecule type" value="Genomic_DNA"/>
</dbReference>
<protein>
    <submittedName>
        <fullName evidence="1">Uncharacterized protein</fullName>
    </submittedName>
</protein>
<organism evidence="1 2">
    <name type="scientific">Citrus sinensis</name>
    <name type="common">Sweet orange</name>
    <name type="synonym">Citrus aurantium var. sinensis</name>
    <dbReference type="NCBI Taxonomy" id="2711"/>
    <lineage>
        <taxon>Eukaryota</taxon>
        <taxon>Viridiplantae</taxon>
        <taxon>Streptophyta</taxon>
        <taxon>Embryophyta</taxon>
        <taxon>Tracheophyta</taxon>
        <taxon>Spermatophyta</taxon>
        <taxon>Magnoliopsida</taxon>
        <taxon>eudicotyledons</taxon>
        <taxon>Gunneridae</taxon>
        <taxon>Pentapetalae</taxon>
        <taxon>rosids</taxon>
        <taxon>malvids</taxon>
        <taxon>Sapindales</taxon>
        <taxon>Rutaceae</taxon>
        <taxon>Aurantioideae</taxon>
        <taxon>Citrus</taxon>
    </lineage>
</organism>
<proteinExistence type="predicted"/>
<name>A0ACB8K8H5_CITSI</name>
<reference evidence="2" key="1">
    <citation type="journal article" date="2023" name="Hortic. Res.">
        <title>A chromosome-level phased genome enabling allele-level studies in sweet orange: a case study on citrus Huanglongbing tolerance.</title>
        <authorList>
            <person name="Wu B."/>
            <person name="Yu Q."/>
            <person name="Deng Z."/>
            <person name="Duan Y."/>
            <person name="Luo F."/>
            <person name="Gmitter F. Jr."/>
        </authorList>
    </citation>
    <scope>NUCLEOTIDE SEQUENCE [LARGE SCALE GENOMIC DNA]</scope>
    <source>
        <strain evidence="2">cv. Valencia</strain>
    </source>
</reference>
<gene>
    <name evidence="1" type="ORF">KPL71_013970</name>
</gene>
<evidence type="ECO:0000313" key="2">
    <source>
        <dbReference type="Proteomes" id="UP000829398"/>
    </source>
</evidence>
<keyword evidence="2" id="KW-1185">Reference proteome</keyword>
<sequence>MAEVCLGAFSSLVGAKSLFKPIIRQISYVFKYQSYIEELKDQVKQLEHKRERVEIPVHHATQQGNEIYKDVADWLNSVKEFAQGAAKSITDDKDRAKNKQAATATDTAASLVKEGDFRDVSYRPTPKRAEHIQVKDFEAFDSRMEVFQDVMEALKDDKLNIIGVYGMGGVGKTTLVKQVAKQLMEDKLFDKVVMAEVTQTPDHHKIQDKLAFDLGMEFGFNENIFQRASRLCERLKKEKRLLIILDNIWIELEFDKIGIPSGNVEKERTDARSRCTIILTSRNRDLLERDEFSEEFLD</sequence>
<dbReference type="Proteomes" id="UP000829398">
    <property type="component" value="Chromosome 5"/>
</dbReference>
<comment type="caution">
    <text evidence="1">The sequence shown here is derived from an EMBL/GenBank/DDBJ whole genome shotgun (WGS) entry which is preliminary data.</text>
</comment>